<dbReference type="GO" id="GO:0005634">
    <property type="term" value="C:nucleus"/>
    <property type="evidence" value="ECO:0007669"/>
    <property type="project" value="UniProtKB-SubCell"/>
</dbReference>
<protein>
    <recommendedName>
        <fullName evidence="11">MRG domain-containing protein</fullName>
    </recommendedName>
</protein>
<feature type="compositionally biased region" description="Basic and acidic residues" evidence="6">
    <location>
        <begin position="297"/>
        <end position="306"/>
    </location>
</feature>
<accession>A0AAW1TJY6</accession>
<dbReference type="Gene3D" id="1.10.274.30">
    <property type="entry name" value="MRG domain"/>
    <property type="match status" value="1"/>
</dbReference>
<dbReference type="PANTHER" id="PTHR10880:SF15">
    <property type="entry name" value="MSL COMPLEX SUBUNIT 3"/>
    <property type="match status" value="1"/>
</dbReference>
<dbReference type="PANTHER" id="PTHR10880">
    <property type="entry name" value="MORTALITY FACTOR 4-LIKE PROTEIN"/>
    <property type="match status" value="1"/>
</dbReference>
<name>A0AAW1TJY6_9CHLO</name>
<feature type="domain" description="Tudor-knot" evidence="8">
    <location>
        <begin position="13"/>
        <end position="60"/>
    </location>
</feature>
<comment type="subcellular location">
    <subcellularLocation>
        <location evidence="1">Nucleus</location>
    </subcellularLocation>
</comment>
<dbReference type="InterPro" id="IPR026541">
    <property type="entry name" value="MRG_dom"/>
</dbReference>
<evidence type="ECO:0000313" key="9">
    <source>
        <dbReference type="EMBL" id="KAK9868858.1"/>
    </source>
</evidence>
<dbReference type="Pfam" id="PF05712">
    <property type="entry name" value="MRG"/>
    <property type="match status" value="1"/>
</dbReference>
<feature type="region of interest" description="Disordered" evidence="6">
    <location>
        <begin position="75"/>
        <end position="104"/>
    </location>
</feature>
<keyword evidence="2" id="KW-0156">Chromatin regulator</keyword>
<keyword evidence="5" id="KW-0539">Nucleus</keyword>
<sequence length="306" mass="34257">MPAKESKTGPFRPQEKVLVPHTDKYYEAKVLKANLKEDGIWYYLLHYQGWNKKWDEWVEAPGLAKWNPALVKPEQMLNGKSSGKGAAGQPGKKRRLDDLNDDTFDPAPAYGHQTVMDLPESLKEVLLGAHERIRGHGEMPELPSRPCVSQILDLYVEEKRASQANVDTDLELANGMRVYFDKALRHLLLYDEERALSSQVLAEGCLPSCIYGGEHLLRLLLKLPEILAGLPHAALQARLKDFLVFLQRNHDFIFTGAKSPTPAPVGKPAQPPAASAVTHQNANGLEPRPPPAPRYTYEAKDDSWED</sequence>
<dbReference type="InterPro" id="IPR038217">
    <property type="entry name" value="MRG_C_sf"/>
</dbReference>
<evidence type="ECO:0000256" key="6">
    <source>
        <dbReference type="SAM" id="MobiDB-lite"/>
    </source>
</evidence>
<keyword evidence="10" id="KW-1185">Reference proteome</keyword>
<dbReference type="GO" id="GO:0006355">
    <property type="term" value="P:regulation of DNA-templated transcription"/>
    <property type="evidence" value="ECO:0007669"/>
    <property type="project" value="InterPro"/>
</dbReference>
<dbReference type="EMBL" id="JALJOV010000009">
    <property type="protein sequence ID" value="KAK9868858.1"/>
    <property type="molecule type" value="Genomic_DNA"/>
</dbReference>
<evidence type="ECO:0000256" key="3">
    <source>
        <dbReference type="ARBA" id="ARBA00023015"/>
    </source>
</evidence>
<evidence type="ECO:0000256" key="4">
    <source>
        <dbReference type="ARBA" id="ARBA00023163"/>
    </source>
</evidence>
<dbReference type="GO" id="GO:0006325">
    <property type="term" value="P:chromatin organization"/>
    <property type="evidence" value="ECO:0007669"/>
    <property type="project" value="UniProtKB-KW"/>
</dbReference>
<feature type="compositionally biased region" description="Pro residues" evidence="6">
    <location>
        <begin position="261"/>
        <end position="271"/>
    </location>
</feature>
<keyword evidence="4" id="KW-0804">Transcription</keyword>
<evidence type="ECO:0000256" key="5">
    <source>
        <dbReference type="ARBA" id="ARBA00023242"/>
    </source>
</evidence>
<dbReference type="InterPro" id="IPR025995">
    <property type="entry name" value="Tudor-knot"/>
</dbReference>
<dbReference type="Gene3D" id="2.30.30.140">
    <property type="match status" value="1"/>
</dbReference>
<comment type="caution">
    <text evidence="9">The sequence shown here is derived from an EMBL/GenBank/DDBJ whole genome shotgun (WGS) entry which is preliminary data.</text>
</comment>
<evidence type="ECO:0000313" key="10">
    <source>
        <dbReference type="Proteomes" id="UP001485043"/>
    </source>
</evidence>
<evidence type="ECO:0000259" key="7">
    <source>
        <dbReference type="Pfam" id="PF05712"/>
    </source>
</evidence>
<proteinExistence type="predicted"/>
<dbReference type="SUPFAM" id="SSF54160">
    <property type="entry name" value="Chromo domain-like"/>
    <property type="match status" value="1"/>
</dbReference>
<gene>
    <name evidence="9" type="ORF">WJX84_000296</name>
</gene>
<evidence type="ECO:0000256" key="1">
    <source>
        <dbReference type="ARBA" id="ARBA00004123"/>
    </source>
</evidence>
<dbReference type="Pfam" id="PF11717">
    <property type="entry name" value="Tudor-knot"/>
    <property type="match status" value="1"/>
</dbReference>
<dbReference type="AlphaFoldDB" id="A0AAW1TJY6"/>
<dbReference type="InterPro" id="IPR016197">
    <property type="entry name" value="Chromo-like_dom_sf"/>
</dbReference>
<evidence type="ECO:0000256" key="2">
    <source>
        <dbReference type="ARBA" id="ARBA00022853"/>
    </source>
</evidence>
<evidence type="ECO:0000259" key="8">
    <source>
        <dbReference type="Pfam" id="PF11717"/>
    </source>
</evidence>
<dbReference type="InterPro" id="IPR008676">
    <property type="entry name" value="MRG"/>
</dbReference>
<dbReference type="GO" id="GO:0000123">
    <property type="term" value="C:histone acetyltransferase complex"/>
    <property type="evidence" value="ECO:0007669"/>
    <property type="project" value="TreeGrafter"/>
</dbReference>
<feature type="region of interest" description="Disordered" evidence="6">
    <location>
        <begin position="257"/>
        <end position="306"/>
    </location>
</feature>
<dbReference type="PROSITE" id="PS51640">
    <property type="entry name" value="MRG"/>
    <property type="match status" value="1"/>
</dbReference>
<organism evidence="9 10">
    <name type="scientific">Apatococcus fuscideae</name>
    <dbReference type="NCBI Taxonomy" id="2026836"/>
    <lineage>
        <taxon>Eukaryota</taxon>
        <taxon>Viridiplantae</taxon>
        <taxon>Chlorophyta</taxon>
        <taxon>core chlorophytes</taxon>
        <taxon>Trebouxiophyceae</taxon>
        <taxon>Chlorellales</taxon>
        <taxon>Chlorellaceae</taxon>
        <taxon>Apatococcus</taxon>
    </lineage>
</organism>
<feature type="domain" description="MRG" evidence="7">
    <location>
        <begin position="100"/>
        <end position="255"/>
    </location>
</feature>
<keyword evidence="3" id="KW-0805">Transcription regulation</keyword>
<dbReference type="Proteomes" id="UP001485043">
    <property type="component" value="Unassembled WGS sequence"/>
</dbReference>
<reference evidence="9 10" key="1">
    <citation type="journal article" date="2024" name="Nat. Commun.">
        <title>Phylogenomics reveals the evolutionary origins of lichenization in chlorophyte algae.</title>
        <authorList>
            <person name="Puginier C."/>
            <person name="Libourel C."/>
            <person name="Otte J."/>
            <person name="Skaloud P."/>
            <person name="Haon M."/>
            <person name="Grisel S."/>
            <person name="Petersen M."/>
            <person name="Berrin J.G."/>
            <person name="Delaux P.M."/>
            <person name="Dal Grande F."/>
            <person name="Keller J."/>
        </authorList>
    </citation>
    <scope>NUCLEOTIDE SEQUENCE [LARGE SCALE GENOMIC DNA]</scope>
    <source>
        <strain evidence="9 10">SAG 2523</strain>
    </source>
</reference>
<evidence type="ECO:0008006" key="11">
    <source>
        <dbReference type="Google" id="ProtNLM"/>
    </source>
</evidence>